<protein>
    <recommendedName>
        <fullName evidence="9">Lysylphosphatidylglycerol synthetase/UPF0104</fullName>
    </recommendedName>
</protein>
<feature type="transmembrane region" description="Helical" evidence="6">
    <location>
        <begin position="210"/>
        <end position="230"/>
    </location>
</feature>
<proteinExistence type="predicted"/>
<evidence type="ECO:0000256" key="2">
    <source>
        <dbReference type="ARBA" id="ARBA00022475"/>
    </source>
</evidence>
<dbReference type="Pfam" id="PF03706">
    <property type="entry name" value="LPG_synthase_TM"/>
    <property type="match status" value="1"/>
</dbReference>
<dbReference type="AlphaFoldDB" id="A0A0G0QNS9"/>
<feature type="transmembrane region" description="Helical" evidence="6">
    <location>
        <begin position="110"/>
        <end position="135"/>
    </location>
</feature>
<dbReference type="GO" id="GO:0005886">
    <property type="term" value="C:plasma membrane"/>
    <property type="evidence" value="ECO:0007669"/>
    <property type="project" value="UniProtKB-SubCell"/>
</dbReference>
<dbReference type="PANTHER" id="PTHR39087:SF2">
    <property type="entry name" value="UPF0104 MEMBRANE PROTEIN MJ1595"/>
    <property type="match status" value="1"/>
</dbReference>
<dbReference type="PANTHER" id="PTHR39087">
    <property type="entry name" value="UPF0104 MEMBRANE PROTEIN MJ1595"/>
    <property type="match status" value="1"/>
</dbReference>
<keyword evidence="3 6" id="KW-0812">Transmembrane</keyword>
<evidence type="ECO:0000313" key="7">
    <source>
        <dbReference type="EMBL" id="KKR41773.1"/>
    </source>
</evidence>
<sequence length="326" mass="36685">MLKILFNTVLGVVLIFIWSRFVDLEAILLNLSKVNLMYLAPIFLFLLISPIVRAVRLKIFLSEVKKIKLLDLIFLNGAAMILNFFIPVRAGEVVKGVYLNTHYQLPLGKSVIWIFLDRFVDFLAVLILASVLFFVVPTSLSITFIIIITVILTLALFLTWLVVYKASFAGKLFSFLRHLFIFNSIKIYFDRFSNFILESFSILKRHPKDLSLMIAITFLAYVVDAAVWYFNFAALGVNQSFLKMYLGQVLSALTYLVPAAPGYIGSAVLSGVFGIEANLASAMTVLFHIISAIFVLIFGLVSIYSLKIDLGVIFNKIFKRGNSTTI</sequence>
<dbReference type="EMBL" id="LBYB01000006">
    <property type="protein sequence ID" value="KKR41773.1"/>
    <property type="molecule type" value="Genomic_DNA"/>
</dbReference>
<evidence type="ECO:0000256" key="6">
    <source>
        <dbReference type="SAM" id="Phobius"/>
    </source>
</evidence>
<evidence type="ECO:0000256" key="5">
    <source>
        <dbReference type="ARBA" id="ARBA00023136"/>
    </source>
</evidence>
<gene>
    <name evidence="7" type="ORF">UT77_C0006G0005</name>
</gene>
<feature type="transmembrane region" description="Helical" evidence="6">
    <location>
        <begin position="34"/>
        <end position="55"/>
    </location>
</feature>
<keyword evidence="4 6" id="KW-1133">Transmembrane helix</keyword>
<dbReference type="Proteomes" id="UP000034881">
    <property type="component" value="Unassembled WGS sequence"/>
</dbReference>
<feature type="transmembrane region" description="Helical" evidence="6">
    <location>
        <begin position="142"/>
        <end position="162"/>
    </location>
</feature>
<evidence type="ECO:0000256" key="3">
    <source>
        <dbReference type="ARBA" id="ARBA00022692"/>
    </source>
</evidence>
<name>A0A0G0QNS9_9BACT</name>
<evidence type="ECO:0000313" key="8">
    <source>
        <dbReference type="Proteomes" id="UP000034881"/>
    </source>
</evidence>
<evidence type="ECO:0008006" key="9">
    <source>
        <dbReference type="Google" id="ProtNLM"/>
    </source>
</evidence>
<feature type="transmembrane region" description="Helical" evidence="6">
    <location>
        <begin position="5"/>
        <end position="22"/>
    </location>
</feature>
<dbReference type="InterPro" id="IPR022791">
    <property type="entry name" value="L-PG_synthase/AglD"/>
</dbReference>
<feature type="transmembrane region" description="Helical" evidence="6">
    <location>
        <begin position="67"/>
        <end position="90"/>
    </location>
</feature>
<dbReference type="NCBIfam" id="TIGR00374">
    <property type="entry name" value="flippase-like domain"/>
    <property type="match status" value="1"/>
</dbReference>
<evidence type="ECO:0000256" key="4">
    <source>
        <dbReference type="ARBA" id="ARBA00022989"/>
    </source>
</evidence>
<comment type="subcellular location">
    <subcellularLocation>
        <location evidence="1">Cell membrane</location>
        <topology evidence="1">Multi-pass membrane protein</topology>
    </subcellularLocation>
</comment>
<reference evidence="7 8" key="1">
    <citation type="journal article" date="2015" name="Nature">
        <title>rRNA introns, odd ribosomes, and small enigmatic genomes across a large radiation of phyla.</title>
        <authorList>
            <person name="Brown C.T."/>
            <person name="Hug L.A."/>
            <person name="Thomas B.C."/>
            <person name="Sharon I."/>
            <person name="Castelle C.J."/>
            <person name="Singh A."/>
            <person name="Wilkins M.J."/>
            <person name="Williams K.H."/>
            <person name="Banfield J.F."/>
        </authorList>
    </citation>
    <scope>NUCLEOTIDE SEQUENCE [LARGE SCALE GENOMIC DNA]</scope>
</reference>
<accession>A0A0G0QNS9</accession>
<comment type="caution">
    <text evidence="7">The sequence shown here is derived from an EMBL/GenBank/DDBJ whole genome shotgun (WGS) entry which is preliminary data.</text>
</comment>
<keyword evidence="2" id="KW-1003">Cell membrane</keyword>
<evidence type="ECO:0000256" key="1">
    <source>
        <dbReference type="ARBA" id="ARBA00004651"/>
    </source>
</evidence>
<feature type="transmembrane region" description="Helical" evidence="6">
    <location>
        <begin position="250"/>
        <end position="273"/>
    </location>
</feature>
<feature type="transmembrane region" description="Helical" evidence="6">
    <location>
        <begin position="285"/>
        <end position="306"/>
    </location>
</feature>
<keyword evidence="5 6" id="KW-0472">Membrane</keyword>
<organism evidence="7 8">
    <name type="scientific">Candidatus Daviesbacteria bacterium GW2011_GWC2_40_12</name>
    <dbReference type="NCBI Taxonomy" id="1618431"/>
    <lineage>
        <taxon>Bacteria</taxon>
        <taxon>Candidatus Daviesiibacteriota</taxon>
    </lineage>
</organism>